<dbReference type="OrthoDB" id="3523129at2"/>
<dbReference type="SUPFAM" id="SSF56219">
    <property type="entry name" value="DNase I-like"/>
    <property type="match status" value="1"/>
</dbReference>
<dbReference type="RefSeq" id="WP_161103683.1">
    <property type="nucleotide sequence ID" value="NZ_JBHLYI010000006.1"/>
</dbReference>
<dbReference type="Proteomes" id="UP000431901">
    <property type="component" value="Unassembled WGS sequence"/>
</dbReference>
<dbReference type="AlphaFoldDB" id="A0A6I4WA07"/>
<evidence type="ECO:0000313" key="1">
    <source>
        <dbReference type="EMBL" id="MXQ65610.1"/>
    </source>
</evidence>
<dbReference type="EMBL" id="WUTW01000002">
    <property type="protein sequence ID" value="MXQ65610.1"/>
    <property type="molecule type" value="Genomic_DNA"/>
</dbReference>
<reference evidence="1 2" key="1">
    <citation type="submission" date="2019-12" db="EMBL/GenBank/DDBJ databases">
        <title>Nocardia macrotermitis sp. nov. and Nocardia aurantia sp. nov., isolated from the gut of the fungus growing-termite Macrotermes natalensis.</title>
        <authorList>
            <person name="Christine B."/>
            <person name="Rene B."/>
        </authorList>
    </citation>
    <scope>NUCLEOTIDE SEQUENCE [LARGE SCALE GENOMIC DNA]</scope>
    <source>
        <strain evidence="1 2">DSM 102126</strain>
    </source>
</reference>
<protein>
    <submittedName>
        <fullName evidence="1">Uncharacterized protein</fullName>
    </submittedName>
</protein>
<keyword evidence="2" id="KW-1185">Reference proteome</keyword>
<dbReference type="InterPro" id="IPR036691">
    <property type="entry name" value="Endo/exonu/phosph_ase_sf"/>
</dbReference>
<accession>A0A6I4WA07</accession>
<proteinExistence type="predicted"/>
<name>A0A6I4WA07_9ACTN</name>
<organism evidence="1 2">
    <name type="scientific">Actinomadura rayongensis</name>
    <dbReference type="NCBI Taxonomy" id="1429076"/>
    <lineage>
        <taxon>Bacteria</taxon>
        <taxon>Bacillati</taxon>
        <taxon>Actinomycetota</taxon>
        <taxon>Actinomycetes</taxon>
        <taxon>Streptosporangiales</taxon>
        <taxon>Thermomonosporaceae</taxon>
        <taxon>Actinomadura</taxon>
    </lineage>
</organism>
<sequence>MTQLWIDYLNYEHGGRSDPNYFGDGGRFSFDGLVRIMKPGHWPDVLVVGEGDRWRFNGGEGMWAAARAMRRAGGPAYTPLPGSLPREAGPVAPTIFVNPQAVEVLRWYDDRAPDFMSRNRNTLRAQIPGRPESDEFIVIAHHGDIHSGDQRLEDARGFDRFANPDWPPCAIVGDWETPLSGPRWEPEDLNAPGVYEPHSLGWRTRFQHGPAQAGPHVVDTQALDYLCGYWQDGDPVGGRVGGLGFSDVAEIEGDFTPTQIARPNGRQSLTIDRAVLNPPARDAYVTGSYHVHPIDQDNPGSDHARISFALDL</sequence>
<gene>
    <name evidence="1" type="ORF">GQ466_16395</name>
</gene>
<comment type="caution">
    <text evidence="1">The sequence shown here is derived from an EMBL/GenBank/DDBJ whole genome shotgun (WGS) entry which is preliminary data.</text>
</comment>
<evidence type="ECO:0000313" key="2">
    <source>
        <dbReference type="Proteomes" id="UP000431901"/>
    </source>
</evidence>